<reference evidence="2" key="2">
    <citation type="submission" date="2023-06" db="EMBL/GenBank/DDBJ databases">
        <authorList>
            <consortium name="Lawrence Berkeley National Laboratory"/>
            <person name="Haridas S."/>
            <person name="Hensen N."/>
            <person name="Bonometti L."/>
            <person name="Westerberg I."/>
            <person name="Brannstrom I.O."/>
            <person name="Guillou S."/>
            <person name="Cros-Aarteil S."/>
            <person name="Calhoun S."/>
            <person name="Kuo A."/>
            <person name="Mondo S."/>
            <person name="Pangilinan J."/>
            <person name="Riley R."/>
            <person name="Labutti K."/>
            <person name="Andreopoulos B."/>
            <person name="Lipzen A."/>
            <person name="Chen C."/>
            <person name="Yanf M."/>
            <person name="Daum C."/>
            <person name="Ng V."/>
            <person name="Clum A."/>
            <person name="Steindorff A."/>
            <person name="Ohm R."/>
            <person name="Martin F."/>
            <person name="Silar P."/>
            <person name="Natvig D."/>
            <person name="Lalanne C."/>
            <person name="Gautier V."/>
            <person name="Ament-Velasquez S.L."/>
            <person name="Kruys A."/>
            <person name="Hutchinson M.I."/>
            <person name="Powell A.J."/>
            <person name="Barry K."/>
            <person name="Miller A.N."/>
            <person name="Grigoriev I.V."/>
            <person name="Debuchy R."/>
            <person name="Gladieux P."/>
            <person name="Thoren M.H."/>
            <person name="Johannesson H."/>
        </authorList>
    </citation>
    <scope>NUCLEOTIDE SEQUENCE</scope>
    <source>
        <strain evidence="2">CBS 955.72</strain>
    </source>
</reference>
<name>A0AAJ0HKY8_9PEZI</name>
<keyword evidence="1" id="KW-0732">Signal</keyword>
<feature type="signal peptide" evidence="1">
    <location>
        <begin position="1"/>
        <end position="23"/>
    </location>
</feature>
<dbReference type="AlphaFoldDB" id="A0AAJ0HKY8"/>
<organism evidence="2 3">
    <name type="scientific">Lasiosphaeria hispida</name>
    <dbReference type="NCBI Taxonomy" id="260671"/>
    <lineage>
        <taxon>Eukaryota</taxon>
        <taxon>Fungi</taxon>
        <taxon>Dikarya</taxon>
        <taxon>Ascomycota</taxon>
        <taxon>Pezizomycotina</taxon>
        <taxon>Sordariomycetes</taxon>
        <taxon>Sordariomycetidae</taxon>
        <taxon>Sordariales</taxon>
        <taxon>Lasiosphaeriaceae</taxon>
        <taxon>Lasiosphaeria</taxon>
    </lineage>
</organism>
<evidence type="ECO:0000313" key="3">
    <source>
        <dbReference type="Proteomes" id="UP001275084"/>
    </source>
</evidence>
<evidence type="ECO:0000313" key="2">
    <source>
        <dbReference type="EMBL" id="KAK3356679.1"/>
    </source>
</evidence>
<reference evidence="2" key="1">
    <citation type="journal article" date="2023" name="Mol. Phylogenet. Evol.">
        <title>Genome-scale phylogeny and comparative genomics of the fungal order Sordariales.</title>
        <authorList>
            <person name="Hensen N."/>
            <person name="Bonometti L."/>
            <person name="Westerberg I."/>
            <person name="Brannstrom I.O."/>
            <person name="Guillou S."/>
            <person name="Cros-Aarteil S."/>
            <person name="Calhoun S."/>
            <person name="Haridas S."/>
            <person name="Kuo A."/>
            <person name="Mondo S."/>
            <person name="Pangilinan J."/>
            <person name="Riley R."/>
            <person name="LaButti K."/>
            <person name="Andreopoulos B."/>
            <person name="Lipzen A."/>
            <person name="Chen C."/>
            <person name="Yan M."/>
            <person name="Daum C."/>
            <person name="Ng V."/>
            <person name="Clum A."/>
            <person name="Steindorff A."/>
            <person name="Ohm R.A."/>
            <person name="Martin F."/>
            <person name="Silar P."/>
            <person name="Natvig D.O."/>
            <person name="Lalanne C."/>
            <person name="Gautier V."/>
            <person name="Ament-Velasquez S.L."/>
            <person name="Kruys A."/>
            <person name="Hutchinson M.I."/>
            <person name="Powell A.J."/>
            <person name="Barry K."/>
            <person name="Miller A.N."/>
            <person name="Grigoriev I.V."/>
            <person name="Debuchy R."/>
            <person name="Gladieux P."/>
            <person name="Hiltunen Thoren M."/>
            <person name="Johannesson H."/>
        </authorList>
    </citation>
    <scope>NUCLEOTIDE SEQUENCE</scope>
    <source>
        <strain evidence="2">CBS 955.72</strain>
    </source>
</reference>
<comment type="caution">
    <text evidence="2">The sequence shown here is derived from an EMBL/GenBank/DDBJ whole genome shotgun (WGS) entry which is preliminary data.</text>
</comment>
<evidence type="ECO:0000256" key="1">
    <source>
        <dbReference type="SAM" id="SignalP"/>
    </source>
</evidence>
<dbReference type="EMBL" id="JAUIQD010000003">
    <property type="protein sequence ID" value="KAK3356679.1"/>
    <property type="molecule type" value="Genomic_DNA"/>
</dbReference>
<sequence length="124" mass="13060">MRFSLATSFLLAALASQATGVLAAPNSVNKASGHHDGSNFHLTEDGMAQRLAADGTTLGESKISAGELEKFKALTGQSQRRDDNFLAKRACLIAHPCSNDAECWNNGCVSCIGLLNLLPLEDGL</sequence>
<accession>A0AAJ0HKY8</accession>
<protein>
    <submittedName>
        <fullName evidence="2">Uncharacterized protein</fullName>
    </submittedName>
</protein>
<feature type="chain" id="PRO_5042472145" evidence="1">
    <location>
        <begin position="24"/>
        <end position="124"/>
    </location>
</feature>
<dbReference type="Proteomes" id="UP001275084">
    <property type="component" value="Unassembled WGS sequence"/>
</dbReference>
<keyword evidence="3" id="KW-1185">Reference proteome</keyword>
<gene>
    <name evidence="2" type="ORF">B0T25DRAFT_629949</name>
</gene>
<proteinExistence type="predicted"/>